<feature type="compositionally biased region" description="Polar residues" evidence="1">
    <location>
        <begin position="216"/>
        <end position="233"/>
    </location>
</feature>
<feature type="transmembrane region" description="Helical" evidence="2">
    <location>
        <begin position="250"/>
        <end position="275"/>
    </location>
</feature>
<keyword evidence="5" id="KW-1185">Reference proteome</keyword>
<evidence type="ECO:0008006" key="6">
    <source>
        <dbReference type="Google" id="ProtNLM"/>
    </source>
</evidence>
<gene>
    <name evidence="4" type="ORF">NE237_018710</name>
</gene>
<keyword evidence="2" id="KW-1133">Transmembrane helix</keyword>
<feature type="signal peptide" evidence="3">
    <location>
        <begin position="1"/>
        <end position="26"/>
    </location>
</feature>
<feature type="region of interest" description="Disordered" evidence="1">
    <location>
        <begin position="46"/>
        <end position="90"/>
    </location>
</feature>
<feature type="transmembrane region" description="Helical" evidence="2">
    <location>
        <begin position="327"/>
        <end position="349"/>
    </location>
</feature>
<sequence>MASLQFRKLLLLYIVSFLCSSILVCALSETDPQIKNFLSGRRMLEMEDEEEDQPKKKSDLSTKKQSKLIKPKPTTNSTKKAKTSSLCKTQLKKLSSTSSISNSPKPKSSDLLKLCSSKNKTSKLILSKKSEIPMEKQSSEAKSKSKDKLQSKISDKKQSSNEFKSESSSSSSSKKQSSESKSKKQLTEENNQEQSNSMDQEEDEDEVTEAKELPSKVQQSMKPDQQKMSTNSKTYLVKPTKEITNGFKPFVGTTISSILACVFIIFPLLLVSLILNRNKAFLSLQKILIYIQVYLSIYFLILSLSSLVTGMEPLKFFYATSQSSYVFLQVLQTLGYVLYLLLLLMYLVVVLSTESGLSSKFLGLGQTMVGIAVGLHYYGTVFHRAVQRQPPKTSWKVEGIYGICFIVVCLFAGFERRKKAYLQEVDDQGKKH</sequence>
<keyword evidence="3" id="KW-0732">Signal</keyword>
<feature type="transmembrane region" description="Helical" evidence="2">
    <location>
        <begin position="361"/>
        <end position="379"/>
    </location>
</feature>
<accession>A0A9Q0KAK7</accession>
<evidence type="ECO:0000313" key="5">
    <source>
        <dbReference type="Proteomes" id="UP001141806"/>
    </source>
</evidence>
<dbReference type="PANTHER" id="PTHR35310:SF1">
    <property type="entry name" value="CELL WALL INTEGRITY_STRESS RESPONSE COMPONENT-LIKE PROTEIN"/>
    <property type="match status" value="1"/>
</dbReference>
<evidence type="ECO:0000313" key="4">
    <source>
        <dbReference type="EMBL" id="KAJ4966861.1"/>
    </source>
</evidence>
<feature type="transmembrane region" description="Helical" evidence="2">
    <location>
        <begin position="399"/>
        <end position="414"/>
    </location>
</feature>
<organism evidence="4 5">
    <name type="scientific">Protea cynaroides</name>
    <dbReference type="NCBI Taxonomy" id="273540"/>
    <lineage>
        <taxon>Eukaryota</taxon>
        <taxon>Viridiplantae</taxon>
        <taxon>Streptophyta</taxon>
        <taxon>Embryophyta</taxon>
        <taxon>Tracheophyta</taxon>
        <taxon>Spermatophyta</taxon>
        <taxon>Magnoliopsida</taxon>
        <taxon>Proteales</taxon>
        <taxon>Proteaceae</taxon>
        <taxon>Protea</taxon>
    </lineage>
</organism>
<feature type="chain" id="PRO_5040256942" description="Transmembrane protein" evidence="3">
    <location>
        <begin position="27"/>
        <end position="432"/>
    </location>
</feature>
<comment type="caution">
    <text evidence="4">The sequence shown here is derived from an EMBL/GenBank/DDBJ whole genome shotgun (WGS) entry which is preliminary data.</text>
</comment>
<dbReference type="AlphaFoldDB" id="A0A9Q0KAK7"/>
<evidence type="ECO:0000256" key="2">
    <source>
        <dbReference type="SAM" id="Phobius"/>
    </source>
</evidence>
<feature type="compositionally biased region" description="Polar residues" evidence="1">
    <location>
        <begin position="188"/>
        <end position="198"/>
    </location>
</feature>
<dbReference type="EMBL" id="JAMYWD010000007">
    <property type="protein sequence ID" value="KAJ4966861.1"/>
    <property type="molecule type" value="Genomic_DNA"/>
</dbReference>
<keyword evidence="2" id="KW-0472">Membrane</keyword>
<reference evidence="4" key="1">
    <citation type="journal article" date="2023" name="Plant J.">
        <title>The genome of the king protea, Protea cynaroides.</title>
        <authorList>
            <person name="Chang J."/>
            <person name="Duong T.A."/>
            <person name="Schoeman C."/>
            <person name="Ma X."/>
            <person name="Roodt D."/>
            <person name="Barker N."/>
            <person name="Li Z."/>
            <person name="Van de Peer Y."/>
            <person name="Mizrachi E."/>
        </authorList>
    </citation>
    <scope>NUCLEOTIDE SEQUENCE</scope>
    <source>
        <tissue evidence="4">Young leaves</tissue>
    </source>
</reference>
<proteinExistence type="predicted"/>
<evidence type="ECO:0000256" key="1">
    <source>
        <dbReference type="SAM" id="MobiDB-lite"/>
    </source>
</evidence>
<feature type="compositionally biased region" description="Basic and acidic residues" evidence="1">
    <location>
        <begin position="176"/>
        <end position="187"/>
    </location>
</feature>
<feature type="compositionally biased region" description="Basic and acidic residues" evidence="1">
    <location>
        <begin position="128"/>
        <end position="165"/>
    </location>
</feature>
<feature type="region of interest" description="Disordered" evidence="1">
    <location>
        <begin position="125"/>
        <end position="233"/>
    </location>
</feature>
<feature type="region of interest" description="Disordered" evidence="1">
    <location>
        <begin position="95"/>
        <end position="114"/>
    </location>
</feature>
<feature type="transmembrane region" description="Helical" evidence="2">
    <location>
        <begin position="287"/>
        <end position="307"/>
    </location>
</feature>
<dbReference type="Proteomes" id="UP001141806">
    <property type="component" value="Unassembled WGS sequence"/>
</dbReference>
<feature type="compositionally biased region" description="Basic and acidic residues" evidence="1">
    <location>
        <begin position="53"/>
        <end position="62"/>
    </location>
</feature>
<feature type="compositionally biased region" description="Low complexity" evidence="1">
    <location>
        <begin position="71"/>
        <end position="90"/>
    </location>
</feature>
<feature type="compositionally biased region" description="Low complexity" evidence="1">
    <location>
        <begin position="166"/>
        <end position="175"/>
    </location>
</feature>
<evidence type="ECO:0000256" key="3">
    <source>
        <dbReference type="SAM" id="SignalP"/>
    </source>
</evidence>
<keyword evidence="2" id="KW-0812">Transmembrane</keyword>
<protein>
    <recommendedName>
        <fullName evidence="6">Transmembrane protein</fullName>
    </recommendedName>
</protein>
<dbReference type="OrthoDB" id="2020776at2759"/>
<dbReference type="PANTHER" id="PTHR35310">
    <property type="entry name" value="CELL WALL INTEGRITY/STRESS RESPONSE COMPONENT-LIKE PROTEIN"/>
    <property type="match status" value="1"/>
</dbReference>
<name>A0A9Q0KAK7_9MAGN</name>